<dbReference type="Pfam" id="PF00759">
    <property type="entry name" value="Glyco_hydro_9"/>
    <property type="match status" value="1"/>
</dbReference>
<sequence>MKQSLLPILLAFCLSQFAFAQNKTLWNGEDQATQTCKTAYGSILSGPDAHTGNYYFQAEPDNWHSPRISFECTGMWRGDISHFDALRFFIKSNKPLQTTAIRFTTFYAAGKWVNLLPYLSATTSIGTDYQEVVIPIDSLKTEEYDLSSIESLEFSTAPTSGTTFFIDDLILTDNTPPVISVSPLSHQVIRLLVNERFDTSSCYEVSNYQLGSATGPGYGLPKNPARVGRQSQVTGLKPKSGTPIVQSELFLVFDQPLQNGFEYRLEVKSLKDPAGNAAVLDTTFTYSDTSIFGNVKANQVGYVPDSPKLGKLGNFLGDAWFLPIDPQNTPDFHLLDEAENVVFSGKSTFLKADSAFSGEMVFELDFSGVKTPGKYHLYVPGYGRSEQFRIASDVYDETYFHTARALYFQRSGTLQQANALEWARNGLPDPTAEIHTSHSSSNLYSTTDYPPGTKLPMPGGWLDAGDYGRYVPTAASALFILFTAFELYPEKFPDNHLNIPESGNKIPDILDEAMYETTWLKSMQAPDGGVYFRVTPATWSAGLPEEETNTLYISGKTTQSTAMFAAAMAMAYRNLKLYFPAHADSYIAQAVKAWAFLKAHSHSSAPVVTPGISAGPYPDPEDRDNRAWAAAELYKSTGDVSYQTDFLAYYAQIPHEFHATMSWQQHTVKAAWAYATTKFPTDQTIVTEFKGRLESEILPNYNTRTLQTHAYRGAYHPFKGYIGYGTFGMAQSYAFDYIMFSYLLGKPDLLDLAKIQLDIPLGNNPLSKTFITGIGKNSPAFPLHWSTVANHYSKPVPGVPVFGPAASLVMNRPSSLAIQDPLNRYPVGFKKEDPYPVLRRHTDTREAVEMSEFTVQEIAVTAVVFAFFSSIINEALPVKLADFHANINECNVRLHWTTTEEINADYFAIERSADARRFAEIGRVNALGNSITNREYQFVDSLPGARNYYRLRQVDLDSTSEYSAIRFAASECDTPYFVLKNISRNQYQLQPAETGKVHGQKLTGRVYHISGAIKSEFNVKENGTTDINCAGFSPGIYILKVLGDQHEELFTGKLLVY</sequence>
<dbReference type="InterPro" id="IPR004197">
    <property type="entry name" value="Cellulase_Ig-like"/>
</dbReference>
<dbReference type="PANTHER" id="PTHR22298">
    <property type="entry name" value="ENDO-1,4-BETA-GLUCANASE"/>
    <property type="match status" value="1"/>
</dbReference>
<keyword evidence="2" id="KW-0378">Hydrolase</keyword>
<dbReference type="EMBL" id="CAJRAU010000001">
    <property type="protein sequence ID" value="CAG5067892.1"/>
    <property type="molecule type" value="Genomic_DNA"/>
</dbReference>
<dbReference type="Gene3D" id="2.60.120.430">
    <property type="entry name" value="Galactose-binding lectin"/>
    <property type="match status" value="1"/>
</dbReference>
<evidence type="ECO:0000256" key="6">
    <source>
        <dbReference type="SAM" id="SignalP"/>
    </source>
</evidence>
<dbReference type="RefSeq" id="WP_229254497.1">
    <property type="nucleotide sequence ID" value="NZ_CAJRAU010000001.1"/>
</dbReference>
<feature type="signal peptide" evidence="6">
    <location>
        <begin position="1"/>
        <end position="20"/>
    </location>
</feature>
<keyword evidence="4" id="KW-0326">Glycosidase</keyword>
<evidence type="ECO:0000259" key="7">
    <source>
        <dbReference type="Pfam" id="PF00759"/>
    </source>
</evidence>
<dbReference type="InterPro" id="IPR012341">
    <property type="entry name" value="6hp_glycosidase-like_sf"/>
</dbReference>
<evidence type="ECO:0000256" key="2">
    <source>
        <dbReference type="ARBA" id="ARBA00022801"/>
    </source>
</evidence>
<dbReference type="Gene3D" id="2.60.40.10">
    <property type="entry name" value="Immunoglobulins"/>
    <property type="match status" value="2"/>
</dbReference>
<keyword evidence="6" id="KW-0732">Signal</keyword>
<dbReference type="InterPro" id="IPR001701">
    <property type="entry name" value="Glyco_hydro_9"/>
</dbReference>
<feature type="chain" id="PRO_5045704257" evidence="6">
    <location>
        <begin position="21"/>
        <end position="1057"/>
    </location>
</feature>
<evidence type="ECO:0000256" key="1">
    <source>
        <dbReference type="ARBA" id="ARBA00007072"/>
    </source>
</evidence>
<dbReference type="SUPFAM" id="SSF48208">
    <property type="entry name" value="Six-hairpin glycosidases"/>
    <property type="match status" value="1"/>
</dbReference>
<reference evidence="9 10" key="1">
    <citation type="submission" date="2021-04" db="EMBL/GenBank/DDBJ databases">
        <authorList>
            <person name="Rodrigo-Torres L."/>
            <person name="Arahal R. D."/>
            <person name="Lucena T."/>
        </authorList>
    </citation>
    <scope>NUCLEOTIDE SEQUENCE [LARGE SCALE GENOMIC DNA]</scope>
    <source>
        <strain evidence="9 10">CECT 9623</strain>
    </source>
</reference>
<evidence type="ECO:0000313" key="9">
    <source>
        <dbReference type="EMBL" id="CAG5067892.1"/>
    </source>
</evidence>
<proteinExistence type="inferred from homology"/>
<dbReference type="SUPFAM" id="SSF49785">
    <property type="entry name" value="Galactose-binding domain-like"/>
    <property type="match status" value="1"/>
</dbReference>
<accession>A0ABM8UK82</accession>
<keyword evidence="5" id="KW-0624">Polysaccharide degradation</keyword>
<evidence type="ECO:0000313" key="10">
    <source>
        <dbReference type="Proteomes" id="UP000679725"/>
    </source>
</evidence>
<comment type="similarity">
    <text evidence="1">Belongs to the glycosyl hydrolase 9 (cellulase E) family.</text>
</comment>
<evidence type="ECO:0000259" key="8">
    <source>
        <dbReference type="Pfam" id="PF02927"/>
    </source>
</evidence>
<dbReference type="Proteomes" id="UP000679725">
    <property type="component" value="Unassembled WGS sequence"/>
</dbReference>
<evidence type="ECO:0000256" key="3">
    <source>
        <dbReference type="ARBA" id="ARBA00023277"/>
    </source>
</evidence>
<dbReference type="Pfam" id="PF02927">
    <property type="entry name" value="CelD_N"/>
    <property type="match status" value="1"/>
</dbReference>
<feature type="domain" description="Glycoside hydrolase family 9" evidence="7">
    <location>
        <begin position="395"/>
        <end position="859"/>
    </location>
</feature>
<gene>
    <name evidence="9" type="ORF">DYBT9623_00619</name>
</gene>
<dbReference type="SUPFAM" id="SSF81296">
    <property type="entry name" value="E set domains"/>
    <property type="match status" value="1"/>
</dbReference>
<evidence type="ECO:0000256" key="5">
    <source>
        <dbReference type="ARBA" id="ARBA00023326"/>
    </source>
</evidence>
<dbReference type="InterPro" id="IPR008928">
    <property type="entry name" value="6-hairpin_glycosidase_sf"/>
</dbReference>
<evidence type="ECO:0000256" key="4">
    <source>
        <dbReference type="ARBA" id="ARBA00023295"/>
    </source>
</evidence>
<keyword evidence="3" id="KW-0119">Carbohydrate metabolism</keyword>
<dbReference type="CDD" id="cd02850">
    <property type="entry name" value="E_set_Cellulase_N"/>
    <property type="match status" value="1"/>
</dbReference>
<dbReference type="InterPro" id="IPR014756">
    <property type="entry name" value="Ig_E-set"/>
</dbReference>
<protein>
    <submittedName>
        <fullName evidence="9">Uncharacterized protein</fullName>
    </submittedName>
</protein>
<comment type="caution">
    <text evidence="9">The sequence shown here is derived from an EMBL/GenBank/DDBJ whole genome shotgun (WGS) entry which is preliminary data.</text>
</comment>
<dbReference type="InterPro" id="IPR013783">
    <property type="entry name" value="Ig-like_fold"/>
</dbReference>
<organism evidence="9 10">
    <name type="scientific">Dyadobacter linearis</name>
    <dbReference type="NCBI Taxonomy" id="2823330"/>
    <lineage>
        <taxon>Bacteria</taxon>
        <taxon>Pseudomonadati</taxon>
        <taxon>Bacteroidota</taxon>
        <taxon>Cytophagia</taxon>
        <taxon>Cytophagales</taxon>
        <taxon>Spirosomataceae</taxon>
        <taxon>Dyadobacter</taxon>
    </lineage>
</organism>
<dbReference type="Gene3D" id="1.50.10.10">
    <property type="match status" value="1"/>
</dbReference>
<name>A0ABM8UK82_9BACT</name>
<keyword evidence="10" id="KW-1185">Reference proteome</keyword>
<feature type="domain" description="Cellulase Ig-like" evidence="8">
    <location>
        <begin position="294"/>
        <end position="383"/>
    </location>
</feature>
<dbReference type="InterPro" id="IPR008979">
    <property type="entry name" value="Galactose-bd-like_sf"/>
</dbReference>